<feature type="compositionally biased region" description="Basic and acidic residues" evidence="1">
    <location>
        <begin position="267"/>
        <end position="278"/>
    </location>
</feature>
<reference evidence="2 3" key="1">
    <citation type="submission" date="2016-10" db="EMBL/GenBank/DDBJ databases">
        <authorList>
            <person name="de Groot N.N."/>
        </authorList>
    </citation>
    <scope>NUCLEOTIDE SEQUENCE [LARGE SCALE GENOMIC DNA]</scope>
    <source>
        <strain evidence="2 3">CGMCC 4.3519</strain>
    </source>
</reference>
<dbReference type="Gene3D" id="1.25.40.10">
    <property type="entry name" value="Tetratricopeptide repeat domain"/>
    <property type="match status" value="1"/>
</dbReference>
<dbReference type="SUPFAM" id="SSF48452">
    <property type="entry name" value="TPR-like"/>
    <property type="match status" value="1"/>
</dbReference>
<evidence type="ECO:0000313" key="2">
    <source>
        <dbReference type="EMBL" id="SEQ63506.1"/>
    </source>
</evidence>
<gene>
    <name evidence="2" type="ORF">SAMN05216481_111160</name>
</gene>
<sequence>MRIFGKARHRPSADWRVVTDRAFTLIGDGRYEDAGTLLTRAADLEPWLSESWFNLALLHKFRHDWEQARAAGLRAVALLDRSVGAPDWWNVGIAATALQDWALARRAWQAYGLRVPEAPAAGGAQLHAGPPVGMELGSAAVRLSPEGEAEVVWGRRLDPARIEVQNIPLPSSGRRWGEVVLHDGVPHGERTTAAGHAYPVFDEIELWAPSPVPTWVVLLEAATEADRDALEALAADAGFAAEDWSSSVRLLCRSCSESRMPSDEGEGAPRHDPHDHSVPGHPGPLGHMTSGELWVPERECGLAAPASLVRGLLDGWVADSPDTREWRDLEEVC</sequence>
<evidence type="ECO:0000256" key="1">
    <source>
        <dbReference type="SAM" id="MobiDB-lite"/>
    </source>
</evidence>
<keyword evidence="3" id="KW-1185">Reference proteome</keyword>
<dbReference type="Proteomes" id="UP000199055">
    <property type="component" value="Unassembled WGS sequence"/>
</dbReference>
<evidence type="ECO:0000313" key="3">
    <source>
        <dbReference type="Proteomes" id="UP000199055"/>
    </source>
</evidence>
<accession>A0A1H9HMM5</accession>
<proteinExistence type="predicted"/>
<dbReference type="AlphaFoldDB" id="A0A1H9HMM5"/>
<dbReference type="InterPro" id="IPR011990">
    <property type="entry name" value="TPR-like_helical_dom_sf"/>
</dbReference>
<organism evidence="2 3">
    <name type="scientific">Streptomyces radiopugnans</name>
    <dbReference type="NCBI Taxonomy" id="403935"/>
    <lineage>
        <taxon>Bacteria</taxon>
        <taxon>Bacillati</taxon>
        <taxon>Actinomycetota</taxon>
        <taxon>Actinomycetes</taxon>
        <taxon>Kitasatosporales</taxon>
        <taxon>Streptomycetaceae</taxon>
        <taxon>Streptomyces</taxon>
    </lineage>
</organism>
<dbReference type="EMBL" id="FOET01000011">
    <property type="protein sequence ID" value="SEQ63506.1"/>
    <property type="molecule type" value="Genomic_DNA"/>
</dbReference>
<name>A0A1H9HMM5_9ACTN</name>
<protein>
    <submittedName>
        <fullName evidence="2">Uncharacterized protein</fullName>
    </submittedName>
</protein>
<feature type="region of interest" description="Disordered" evidence="1">
    <location>
        <begin position="258"/>
        <end position="291"/>
    </location>
</feature>
<dbReference type="STRING" id="403935.SAMN05216481_111160"/>
<dbReference type="RefSeq" id="WP_093661367.1">
    <property type="nucleotide sequence ID" value="NZ_FOET01000011.1"/>
</dbReference>